<protein>
    <submittedName>
        <fullName evidence="2">Uncharacterized protein</fullName>
    </submittedName>
</protein>
<evidence type="ECO:0000313" key="3">
    <source>
        <dbReference type="Proteomes" id="UP000663843"/>
    </source>
</evidence>
<dbReference type="Proteomes" id="UP000663843">
    <property type="component" value="Unassembled WGS sequence"/>
</dbReference>
<name>A0A8H3GUG8_9AGAM</name>
<feature type="compositionally biased region" description="Acidic residues" evidence="1">
    <location>
        <begin position="303"/>
        <end position="324"/>
    </location>
</feature>
<gene>
    <name evidence="2" type="ORF">RDB_LOCUS102101</name>
</gene>
<dbReference type="AlphaFoldDB" id="A0A8H3GUG8"/>
<comment type="caution">
    <text evidence="2">The sequence shown here is derived from an EMBL/GenBank/DDBJ whole genome shotgun (WGS) entry which is preliminary data.</text>
</comment>
<evidence type="ECO:0000313" key="2">
    <source>
        <dbReference type="EMBL" id="CAE6466859.1"/>
    </source>
</evidence>
<proteinExistence type="predicted"/>
<accession>A0A8H3GUG8</accession>
<reference evidence="2" key="1">
    <citation type="submission" date="2021-01" db="EMBL/GenBank/DDBJ databases">
        <authorList>
            <person name="Kaushik A."/>
        </authorList>
    </citation>
    <scope>NUCLEOTIDE SEQUENCE</scope>
    <source>
        <strain evidence="2">AG2-2IIIB</strain>
    </source>
</reference>
<feature type="compositionally biased region" description="Polar residues" evidence="1">
    <location>
        <begin position="443"/>
        <end position="452"/>
    </location>
</feature>
<dbReference type="EMBL" id="CAJMWT010003232">
    <property type="protein sequence ID" value="CAE6466859.1"/>
    <property type="molecule type" value="Genomic_DNA"/>
</dbReference>
<organism evidence="2 3">
    <name type="scientific">Rhizoctonia solani</name>
    <dbReference type="NCBI Taxonomy" id="456999"/>
    <lineage>
        <taxon>Eukaryota</taxon>
        <taxon>Fungi</taxon>
        <taxon>Dikarya</taxon>
        <taxon>Basidiomycota</taxon>
        <taxon>Agaricomycotina</taxon>
        <taxon>Agaricomycetes</taxon>
        <taxon>Cantharellales</taxon>
        <taxon>Ceratobasidiaceae</taxon>
        <taxon>Rhizoctonia</taxon>
    </lineage>
</organism>
<feature type="region of interest" description="Disordered" evidence="1">
    <location>
        <begin position="443"/>
        <end position="462"/>
    </location>
</feature>
<feature type="region of interest" description="Disordered" evidence="1">
    <location>
        <begin position="300"/>
        <end position="328"/>
    </location>
</feature>
<evidence type="ECO:0000256" key="1">
    <source>
        <dbReference type="SAM" id="MobiDB-lite"/>
    </source>
</evidence>
<sequence>MPLKHLKHTTPTYAVTPEASLFDPHTSTAKQNSSEVTVSCSNPATFFESPTALPSDFNPNTPKPSEAATVINAQVPSNPKVLRPQAAYTSITTNSPMTTGGQAGIGTSAGEDLLYNSRTTSKVIKSVLPLQSTSDVLIKRALDDMQSSRHCLWIGDAKNIIKKCDWVGSGRNNIYTLMWKNDCTSKPTESDGLALVGWLGQVTPVGSNLTPDAGWIYANSMRDDEFVDHKRSVVIERPSPESEIPTSFWDSQMKGSEELIEHASYKRNKKIAVHFKQSFYNKESNTLLAQSPLFHAPPKLVIDPDEEYDSDGDEDAEEQTEDEDSHVPETHHFHTWNFFLPRVKRLCEDLIRDGYKPQVMEAYDKRNRLIHPNFVYPALAGSISYVHATLEKQLYFGDRYPGGKIWKFYANLVKVQVKKSPTPAKSVATKRSRLRLWDLLDTDYSSSHGATSSKRKKDTPPQ</sequence>
<feature type="compositionally biased region" description="Basic residues" evidence="1">
    <location>
        <begin position="453"/>
        <end position="462"/>
    </location>
</feature>